<feature type="compositionally biased region" description="Basic and acidic residues" evidence="1">
    <location>
        <begin position="246"/>
        <end position="263"/>
    </location>
</feature>
<feature type="region of interest" description="Disordered" evidence="1">
    <location>
        <begin position="374"/>
        <end position="411"/>
    </location>
</feature>
<feature type="region of interest" description="Disordered" evidence="1">
    <location>
        <begin position="246"/>
        <end position="272"/>
    </location>
</feature>
<keyword evidence="4" id="KW-1185">Reference proteome</keyword>
<evidence type="ECO:0000256" key="2">
    <source>
        <dbReference type="SAM" id="Phobius"/>
    </source>
</evidence>
<proteinExistence type="predicted"/>
<dbReference type="EMBL" id="JAACJJ010000028">
    <property type="protein sequence ID" value="KAF5322666.1"/>
    <property type="molecule type" value="Genomic_DNA"/>
</dbReference>
<dbReference type="AlphaFoldDB" id="A0A8H5BGX6"/>
<feature type="compositionally biased region" description="Low complexity" evidence="1">
    <location>
        <begin position="377"/>
        <end position="401"/>
    </location>
</feature>
<comment type="caution">
    <text evidence="3">The sequence shown here is derived from an EMBL/GenBank/DDBJ whole genome shotgun (WGS) entry which is preliminary data.</text>
</comment>
<dbReference type="Proteomes" id="UP000567179">
    <property type="component" value="Unassembled WGS sequence"/>
</dbReference>
<keyword evidence="2" id="KW-1133">Transmembrane helix</keyword>
<gene>
    <name evidence="3" type="ORF">D9619_001431</name>
</gene>
<keyword evidence="2" id="KW-0812">Transmembrane</keyword>
<reference evidence="3 4" key="1">
    <citation type="journal article" date="2020" name="ISME J.">
        <title>Uncovering the hidden diversity of litter-decomposition mechanisms in mushroom-forming fungi.</title>
        <authorList>
            <person name="Floudas D."/>
            <person name="Bentzer J."/>
            <person name="Ahren D."/>
            <person name="Johansson T."/>
            <person name="Persson P."/>
            <person name="Tunlid A."/>
        </authorList>
    </citation>
    <scope>NUCLEOTIDE SEQUENCE [LARGE SCALE GENOMIC DNA]</scope>
    <source>
        <strain evidence="3 4">CBS 101986</strain>
    </source>
</reference>
<accession>A0A8H5BGX6</accession>
<feature type="region of interest" description="Disordered" evidence="1">
    <location>
        <begin position="1"/>
        <end position="24"/>
    </location>
</feature>
<dbReference type="OrthoDB" id="3263296at2759"/>
<protein>
    <submittedName>
        <fullName evidence="3">Uncharacterized protein</fullName>
    </submittedName>
</protein>
<sequence length="581" mass="60430">MTLQKMHKRGEAGRRGEVAARYAASHPAEDLVGRGDKVAVVRRADAKADREPTTVPPRVIPTAVPAKPVVPSVPVVKPTVIVKPTEPAVKPTVLPTSASAVVSKPPVVSTPTPPTSASTPATSATTPTTLPTISTPVTPTVSPTPSTTPLLPSSLTASVPVLSPSPSHRSTASAAGASASTSTVPQPASGLGIGSIIGIIAGVCAGLLVLGLVVSFFLRRLRTRTRDTFKANTFRRSAIMLKDDDHNEKDFRPRPPSMIERRNAATPVGGNNARANVPSPSMAYPYSDQVSVAPSAPASLYGQEHPHQYPQFGAGVGRYAPAPLPPSSPHMYNALPGAYGIPPPMAPYGGAQYEQAGFGAPPVPGTYAPGAYATYGQDPRYQQYPHHQHQGYPQQYTQYQQRPEAHQQPMSYGNAAADLTRSESLTSGSTLPNPFARSPASSPPAQASSSLAPAPISEKQRLRAAELQAESSSSSASGSSSSSSSASGSSTSLARRPTQVSGAPPAYVDDGDSASWASRRDQKRANEVVMSVSNSDSEARNAPTIKQAPAATPRTTQVSTGERPISSFTLYGDESDAYGGI</sequence>
<feature type="region of interest" description="Disordered" evidence="1">
    <location>
        <begin position="424"/>
        <end position="581"/>
    </location>
</feature>
<feature type="transmembrane region" description="Helical" evidence="2">
    <location>
        <begin position="191"/>
        <end position="218"/>
    </location>
</feature>
<evidence type="ECO:0000256" key="1">
    <source>
        <dbReference type="SAM" id="MobiDB-lite"/>
    </source>
</evidence>
<organism evidence="3 4">
    <name type="scientific">Psilocybe cf. subviscida</name>
    <dbReference type="NCBI Taxonomy" id="2480587"/>
    <lineage>
        <taxon>Eukaryota</taxon>
        <taxon>Fungi</taxon>
        <taxon>Dikarya</taxon>
        <taxon>Basidiomycota</taxon>
        <taxon>Agaricomycotina</taxon>
        <taxon>Agaricomycetes</taxon>
        <taxon>Agaricomycetidae</taxon>
        <taxon>Agaricales</taxon>
        <taxon>Agaricineae</taxon>
        <taxon>Strophariaceae</taxon>
        <taxon>Psilocybe</taxon>
    </lineage>
</organism>
<feature type="compositionally biased region" description="Low complexity" evidence="1">
    <location>
        <begin position="432"/>
        <end position="457"/>
    </location>
</feature>
<evidence type="ECO:0000313" key="3">
    <source>
        <dbReference type="EMBL" id="KAF5322666.1"/>
    </source>
</evidence>
<feature type="compositionally biased region" description="Low complexity" evidence="1">
    <location>
        <begin position="471"/>
        <end position="490"/>
    </location>
</feature>
<evidence type="ECO:0000313" key="4">
    <source>
        <dbReference type="Proteomes" id="UP000567179"/>
    </source>
</evidence>
<keyword evidence="2" id="KW-0472">Membrane</keyword>
<feature type="compositionally biased region" description="Basic and acidic residues" evidence="1">
    <location>
        <begin position="9"/>
        <end position="18"/>
    </location>
</feature>
<name>A0A8H5BGX6_9AGAR</name>
<feature type="region of interest" description="Disordered" evidence="1">
    <location>
        <begin position="103"/>
        <end position="186"/>
    </location>
</feature>